<dbReference type="AlphaFoldDB" id="A0A108UA14"/>
<dbReference type="InterPro" id="IPR011059">
    <property type="entry name" value="Metal-dep_hydrolase_composite"/>
</dbReference>
<dbReference type="Gene3D" id="3.20.20.140">
    <property type="entry name" value="Metal-dependent hydrolases"/>
    <property type="match status" value="1"/>
</dbReference>
<dbReference type="InterPro" id="IPR006680">
    <property type="entry name" value="Amidohydro-rel"/>
</dbReference>
<dbReference type="PANTHER" id="PTHR43135:SF3">
    <property type="entry name" value="ALPHA-D-RIBOSE 1-METHYLPHOSPHONATE 5-TRIPHOSPHATE DIPHOSPHATASE"/>
    <property type="match status" value="1"/>
</dbReference>
<name>A0A108UA14_9GAMM</name>
<protein>
    <submittedName>
        <fullName evidence="3">Amidohydrolase</fullName>
    </submittedName>
</protein>
<evidence type="ECO:0000256" key="1">
    <source>
        <dbReference type="SAM" id="SignalP"/>
    </source>
</evidence>
<keyword evidence="4" id="KW-1185">Reference proteome</keyword>
<dbReference type="OrthoDB" id="9807210at2"/>
<keyword evidence="1" id="KW-0732">Signal</keyword>
<reference evidence="3 4" key="1">
    <citation type="journal article" date="2014" name="Genome Announc.">
        <title>Draft Genome Sequence of Lysobacter capsici AZ78, a Bacterium Antagonistic to Plant-Pathogenic Oomycetes.</title>
        <authorList>
            <person name="Puopolo G."/>
            <person name="Sonego P."/>
            <person name="Engelen K."/>
            <person name="Pertot I."/>
        </authorList>
    </citation>
    <scope>NUCLEOTIDE SEQUENCE [LARGE SCALE GENOMIC DNA]</scope>
    <source>
        <strain evidence="3 4">AZ78</strain>
    </source>
</reference>
<dbReference type="PANTHER" id="PTHR43135">
    <property type="entry name" value="ALPHA-D-RIBOSE 1-METHYLPHOSPHONATE 5-TRIPHOSPHATE DIPHOSPHATASE"/>
    <property type="match status" value="1"/>
</dbReference>
<feature type="domain" description="Amidohydrolase-related" evidence="2">
    <location>
        <begin position="380"/>
        <end position="458"/>
    </location>
</feature>
<dbReference type="EMBL" id="JAJA02000001">
    <property type="protein sequence ID" value="KWS05311.1"/>
    <property type="molecule type" value="Genomic_DNA"/>
</dbReference>
<evidence type="ECO:0000259" key="2">
    <source>
        <dbReference type="Pfam" id="PF01979"/>
    </source>
</evidence>
<feature type="signal peptide" evidence="1">
    <location>
        <begin position="1"/>
        <end position="21"/>
    </location>
</feature>
<evidence type="ECO:0000313" key="3">
    <source>
        <dbReference type="EMBL" id="KWS05311.1"/>
    </source>
</evidence>
<dbReference type="InterPro" id="IPR051781">
    <property type="entry name" value="Metallo-dep_Hydrolase"/>
</dbReference>
<proteinExistence type="predicted"/>
<dbReference type="InterPro" id="IPR032466">
    <property type="entry name" value="Metal_Hydrolase"/>
</dbReference>
<dbReference type="Proteomes" id="UP000023435">
    <property type="component" value="Unassembled WGS sequence"/>
</dbReference>
<organism evidence="3 4">
    <name type="scientific">Lysobacter capsici AZ78</name>
    <dbReference type="NCBI Taxonomy" id="1444315"/>
    <lineage>
        <taxon>Bacteria</taxon>
        <taxon>Pseudomonadati</taxon>
        <taxon>Pseudomonadota</taxon>
        <taxon>Gammaproteobacteria</taxon>
        <taxon>Lysobacterales</taxon>
        <taxon>Lysobacteraceae</taxon>
        <taxon>Lysobacter</taxon>
    </lineage>
</organism>
<gene>
    <name evidence="3" type="ORF">AZ78_2862</name>
</gene>
<dbReference type="SUPFAM" id="SSF51338">
    <property type="entry name" value="Composite domain of metallo-dependent hydrolases"/>
    <property type="match status" value="1"/>
</dbReference>
<dbReference type="GO" id="GO:0016810">
    <property type="term" value="F:hydrolase activity, acting on carbon-nitrogen (but not peptide) bonds"/>
    <property type="evidence" value="ECO:0007669"/>
    <property type="project" value="InterPro"/>
</dbReference>
<dbReference type="SUPFAM" id="SSF51556">
    <property type="entry name" value="Metallo-dependent hydrolases"/>
    <property type="match status" value="1"/>
</dbReference>
<dbReference type="RefSeq" id="WP_036103518.1">
    <property type="nucleotide sequence ID" value="NZ_JAJA02000001.1"/>
</dbReference>
<comment type="caution">
    <text evidence="3">The sequence shown here is derived from an EMBL/GenBank/DDBJ whole genome shotgun (WGS) entry which is preliminary data.</text>
</comment>
<sequence>MNLSRSIVFALSLCLSVAAVAAEPPKPVAAPAAAKAPAKSPFLAYEQSLLAFTHADVVDGTGAPIRRDQTLLIENGKIRALGASGRIAIPKGATVIDARGKTLLPGLVMMHEHMFYPTGHGNYSEMVHSFPALYLAGGVTTLRTAGAMLPYADLNMRAQIAAGAIAGPDMDVTAPLLNGPGLAVLAVKVVNGADDAERAVSYWADEGVDSYKAYMHIRRDELQRIIEVAHRRSRKVTAHLCSVTFAEASAMGIDNLEHGFAFASDFVTDKQADACPAAITRSLADLDVDSPRMRALIDLLVARKVALTSTLPVFETLVAQRPKVPEAALSLLLPEVREQYEAGWAAMQAKPADWEWARLFPKLGQWEKRFVDAGGLLLAGTDPTGYGGVIPGYASKRQIQLMVESGFSFEQAVRVASLNGARYLGRDASIGSLEVGKRADVVMIDGDPTRDAGAIERMPLVFKEGKGYRTDAIFEAMKGKVGLH</sequence>
<accession>A0A108UA14</accession>
<feature type="chain" id="PRO_5007131765" evidence="1">
    <location>
        <begin position="22"/>
        <end position="484"/>
    </location>
</feature>
<dbReference type="Pfam" id="PF01979">
    <property type="entry name" value="Amidohydro_1"/>
    <property type="match status" value="1"/>
</dbReference>
<evidence type="ECO:0000313" key="4">
    <source>
        <dbReference type="Proteomes" id="UP000023435"/>
    </source>
</evidence>
<dbReference type="Gene3D" id="2.30.40.10">
    <property type="entry name" value="Urease, subunit C, domain 1"/>
    <property type="match status" value="1"/>
</dbReference>